<dbReference type="Gene3D" id="2.60.120.10">
    <property type="entry name" value="Jelly Rolls"/>
    <property type="match status" value="1"/>
</dbReference>
<protein>
    <recommendedName>
        <fullName evidence="1">ChrR-like cupin domain-containing protein</fullName>
    </recommendedName>
</protein>
<dbReference type="RefSeq" id="WP_015827356.1">
    <property type="nucleotide sequence ID" value="NC_012982.1"/>
</dbReference>
<evidence type="ECO:0000313" key="3">
    <source>
        <dbReference type="Proteomes" id="UP000002745"/>
    </source>
</evidence>
<dbReference type="eggNOG" id="ENOG5033PT2">
    <property type="taxonomic scope" value="Bacteria"/>
</dbReference>
<dbReference type="OrthoDB" id="9796919at2"/>
<feature type="domain" description="ChrR-like cupin" evidence="1">
    <location>
        <begin position="8"/>
        <end position="103"/>
    </location>
</feature>
<organism evidence="2 3">
    <name type="scientific">Hirschia baltica (strain ATCC 49814 / DSM 5838 / IFAM 1418)</name>
    <dbReference type="NCBI Taxonomy" id="582402"/>
    <lineage>
        <taxon>Bacteria</taxon>
        <taxon>Pseudomonadati</taxon>
        <taxon>Pseudomonadota</taxon>
        <taxon>Alphaproteobacteria</taxon>
        <taxon>Hyphomonadales</taxon>
        <taxon>Hyphomonadaceae</taxon>
        <taxon>Hirschia</taxon>
    </lineage>
</organism>
<dbReference type="STRING" id="582402.Hbal_1517"/>
<dbReference type="InterPro" id="IPR011051">
    <property type="entry name" value="RmlC_Cupin_sf"/>
</dbReference>
<sequence>MSRPHIEFIQTQNVDWQLTVDGTSIKLLNAAPGSTDSTLLVRYPPGYNTPSSIKDMPAEEYFVLEGSLFIGNRFCELHAYGFLPQNDRSPARSSEKGATVLIFRHAENDPNCLSDIADQIEIDTPKMQWDVSTYDPKLSHLRLARKVLRLGPNDSCRTFLLAGMPHGVPDDTKLPSETHDHCEEMFMIDGGMWTPEGLMHPGAYFFRPPHIVHGPHVSEFGFFQIMRSPGANKIVTHWSKDKRPLPIGTPYAPTLPIGSPKNWGRPYSMGSKF</sequence>
<dbReference type="AlphaFoldDB" id="C6XJB1"/>
<gene>
    <name evidence="2" type="ordered locus">Hbal_1517</name>
</gene>
<dbReference type="HOGENOM" id="CLU_1093628_0_0_5"/>
<dbReference type="EMBL" id="CP001678">
    <property type="protein sequence ID" value="ACT59206.1"/>
    <property type="molecule type" value="Genomic_DNA"/>
</dbReference>
<keyword evidence="3" id="KW-1185">Reference proteome</keyword>
<evidence type="ECO:0000259" key="1">
    <source>
        <dbReference type="Pfam" id="PF12973"/>
    </source>
</evidence>
<proteinExistence type="predicted"/>
<dbReference type="InterPro" id="IPR014710">
    <property type="entry name" value="RmlC-like_jellyroll"/>
</dbReference>
<accession>C6XJB1</accession>
<name>C6XJB1_HIRBI</name>
<evidence type="ECO:0000313" key="2">
    <source>
        <dbReference type="EMBL" id="ACT59206.1"/>
    </source>
</evidence>
<dbReference type="KEGG" id="hba:Hbal_1517"/>
<dbReference type="SUPFAM" id="SSF51182">
    <property type="entry name" value="RmlC-like cupins"/>
    <property type="match status" value="2"/>
</dbReference>
<reference evidence="3" key="1">
    <citation type="journal article" date="2011" name="J. Bacteriol.">
        <title>Genome sequences of eight morphologically diverse alphaproteobacteria.</title>
        <authorList>
            <consortium name="US DOE Joint Genome Institute"/>
            <person name="Brown P.J."/>
            <person name="Kysela D.T."/>
            <person name="Buechlein A."/>
            <person name="Hemmerich C."/>
            <person name="Brun Y.V."/>
        </authorList>
    </citation>
    <scope>NUCLEOTIDE SEQUENCE [LARGE SCALE GENOMIC DNA]</scope>
    <source>
        <strain evidence="3">ATCC 49814 / DSM 5838 / IFAM 1418</strain>
    </source>
</reference>
<dbReference type="Proteomes" id="UP000002745">
    <property type="component" value="Chromosome"/>
</dbReference>
<dbReference type="Pfam" id="PF12973">
    <property type="entry name" value="Cupin_7"/>
    <property type="match status" value="1"/>
</dbReference>
<dbReference type="InterPro" id="IPR025979">
    <property type="entry name" value="ChrR-like_cupin_dom"/>
</dbReference>